<sequence length="175" mass="20615">MNKKTYYILPISVVAFLGIIILSAFNHEEVVNAENHSNSNSVQLEKESSIFDHSTITEKMNGFMDTLIQEVDSNYKVQAYQTKDELIHAFEQYTTETLASEFVSYYFEEKQDGMYIIPMDAPSWFQEENDYDMIKKDENTIQLTQRNYNEMVGEYTLVVDFTFQHDWKISKVTYQ</sequence>
<evidence type="ECO:0008006" key="4">
    <source>
        <dbReference type="Google" id="ProtNLM"/>
    </source>
</evidence>
<dbReference type="EMBL" id="BSKO01000001">
    <property type="protein sequence ID" value="GLO66987.1"/>
    <property type="molecule type" value="Genomic_DNA"/>
</dbReference>
<feature type="transmembrane region" description="Helical" evidence="1">
    <location>
        <begin position="7"/>
        <end position="25"/>
    </location>
</feature>
<accession>A0ABQ5TQP2</accession>
<reference evidence="2 3" key="1">
    <citation type="submission" date="2023-02" db="EMBL/GenBank/DDBJ databases">
        <title>Oceanobacillus kimchii IFOP_LL358 isolated form Alexandrium catenella lab strain.</title>
        <authorList>
            <person name="Gajardo G."/>
            <person name="Ueki S."/>
            <person name="Maruyama F."/>
        </authorList>
    </citation>
    <scope>NUCLEOTIDE SEQUENCE [LARGE SCALE GENOMIC DNA]</scope>
    <source>
        <strain evidence="2 3">IFOP_LL358</strain>
    </source>
</reference>
<evidence type="ECO:0000313" key="2">
    <source>
        <dbReference type="EMBL" id="GLO66987.1"/>
    </source>
</evidence>
<organism evidence="2 3">
    <name type="scientific">Oceanobacillus kimchii</name>
    <dbReference type="NCBI Taxonomy" id="746691"/>
    <lineage>
        <taxon>Bacteria</taxon>
        <taxon>Bacillati</taxon>
        <taxon>Bacillota</taxon>
        <taxon>Bacilli</taxon>
        <taxon>Bacillales</taxon>
        <taxon>Bacillaceae</taxon>
        <taxon>Oceanobacillus</taxon>
    </lineage>
</organism>
<dbReference type="Proteomes" id="UP001275436">
    <property type="component" value="Unassembled WGS sequence"/>
</dbReference>
<comment type="caution">
    <text evidence="2">The sequence shown here is derived from an EMBL/GenBank/DDBJ whole genome shotgun (WGS) entry which is preliminary data.</text>
</comment>
<gene>
    <name evidence="2" type="ORF">MACH08_27710</name>
</gene>
<proteinExistence type="predicted"/>
<evidence type="ECO:0000313" key="3">
    <source>
        <dbReference type="Proteomes" id="UP001275436"/>
    </source>
</evidence>
<keyword evidence="1" id="KW-0812">Transmembrane</keyword>
<protein>
    <recommendedName>
        <fullName evidence="4">DUF3993 domain-containing protein</fullName>
    </recommendedName>
</protein>
<keyword evidence="1" id="KW-0472">Membrane</keyword>
<keyword evidence="3" id="KW-1185">Reference proteome</keyword>
<keyword evidence="1" id="KW-1133">Transmembrane helix</keyword>
<dbReference type="RefSeq" id="WP_017797435.1">
    <property type="nucleotide sequence ID" value="NZ_BSKO01000001.1"/>
</dbReference>
<name>A0ABQ5TQP2_9BACI</name>
<evidence type="ECO:0000256" key="1">
    <source>
        <dbReference type="SAM" id="Phobius"/>
    </source>
</evidence>